<reference evidence="5" key="1">
    <citation type="submission" date="2025-08" db="UniProtKB">
        <authorList>
            <consortium name="RefSeq"/>
        </authorList>
    </citation>
    <scope>IDENTIFICATION</scope>
</reference>
<dbReference type="InterPro" id="IPR036047">
    <property type="entry name" value="F-box-like_dom_sf"/>
</dbReference>
<dbReference type="SMART" id="SM00256">
    <property type="entry name" value="FBOX"/>
    <property type="match status" value="1"/>
</dbReference>
<evidence type="ECO:0000256" key="2">
    <source>
        <dbReference type="ARBA" id="ARBA00023134"/>
    </source>
</evidence>
<proteinExistence type="predicted"/>
<dbReference type="GeneID" id="101844981"/>
<dbReference type="Pfam" id="PF00025">
    <property type="entry name" value="Arf"/>
    <property type="match status" value="1"/>
</dbReference>
<dbReference type="InterPro" id="IPR039588">
    <property type="entry name" value="FBXO4"/>
</dbReference>
<feature type="domain" description="F-box" evidence="3">
    <location>
        <begin position="113"/>
        <end position="159"/>
    </location>
</feature>
<accession>A0ABM0JEW6</accession>
<name>A0ABM0JEW6_APLCA</name>
<dbReference type="PANTHER" id="PTHR16008:SF4">
    <property type="entry name" value="F-BOX ONLY PROTEIN 4"/>
    <property type="match status" value="1"/>
</dbReference>
<evidence type="ECO:0000313" key="4">
    <source>
        <dbReference type="Proteomes" id="UP000694888"/>
    </source>
</evidence>
<dbReference type="Gene3D" id="1.20.1280.50">
    <property type="match status" value="1"/>
</dbReference>
<evidence type="ECO:0000259" key="3">
    <source>
        <dbReference type="PROSITE" id="PS50181"/>
    </source>
</evidence>
<dbReference type="PANTHER" id="PTHR16008">
    <property type="entry name" value="F-BOX ONLY PROTEIN 4"/>
    <property type="match status" value="1"/>
</dbReference>
<dbReference type="InterPro" id="IPR001810">
    <property type="entry name" value="F-box_dom"/>
</dbReference>
<dbReference type="PROSITE" id="PS50181">
    <property type="entry name" value="FBOX"/>
    <property type="match status" value="1"/>
</dbReference>
<dbReference type="Pfam" id="PF12937">
    <property type="entry name" value="F-box-like"/>
    <property type="match status" value="1"/>
</dbReference>
<protein>
    <submittedName>
        <fullName evidence="5">F-box only protein 4</fullName>
    </submittedName>
</protein>
<dbReference type="Gene3D" id="3.40.50.300">
    <property type="entry name" value="P-loop containing nucleotide triphosphate hydrolases"/>
    <property type="match status" value="1"/>
</dbReference>
<evidence type="ECO:0000256" key="1">
    <source>
        <dbReference type="ARBA" id="ARBA00022741"/>
    </source>
</evidence>
<gene>
    <name evidence="5" type="primary">LOC101844981</name>
</gene>
<dbReference type="InterPro" id="IPR006689">
    <property type="entry name" value="Small_GTPase_ARF/SAR"/>
</dbReference>
<keyword evidence="2" id="KW-0342">GTP-binding</keyword>
<dbReference type="InterPro" id="IPR027417">
    <property type="entry name" value="P-loop_NTPase"/>
</dbReference>
<evidence type="ECO:0000313" key="5">
    <source>
        <dbReference type="RefSeq" id="XP_005092137.1"/>
    </source>
</evidence>
<organism evidence="4 5">
    <name type="scientific">Aplysia californica</name>
    <name type="common">California sea hare</name>
    <dbReference type="NCBI Taxonomy" id="6500"/>
    <lineage>
        <taxon>Eukaryota</taxon>
        <taxon>Metazoa</taxon>
        <taxon>Spiralia</taxon>
        <taxon>Lophotrochozoa</taxon>
        <taxon>Mollusca</taxon>
        <taxon>Gastropoda</taxon>
        <taxon>Heterobranchia</taxon>
        <taxon>Euthyneura</taxon>
        <taxon>Tectipleura</taxon>
        <taxon>Aplysiida</taxon>
        <taxon>Aplysioidea</taxon>
        <taxon>Aplysiidae</taxon>
        <taxon>Aplysia</taxon>
    </lineage>
</organism>
<keyword evidence="4" id="KW-1185">Reference proteome</keyword>
<dbReference type="Proteomes" id="UP000694888">
    <property type="component" value="Unplaced"/>
</dbReference>
<dbReference type="RefSeq" id="XP_005092137.1">
    <property type="nucleotide sequence ID" value="XM_005092080.3"/>
</dbReference>
<sequence>MCAMLVESPLAAVTPLSNVKCGKRETQSRSCENDKEDLPLFLASIQNLLVKYKMYSKSQNVPVASGGLQQFVTQKLKKQSEGSNFSLMKSLRALYGRSESVTLPVDENENGEIAFFQYLPVDLKLYIFSFLDAKALCMACCVCQEWSQLTCDELLWQHRLQCDLKMWPLISHVTNPQMYSDVECEWSTKEIYLRCSPDFHKQLHQANSTFHHVSSVLKYLMPKKVPKAAMFGPGLEQSTSGLVRKMLYEDNQIFTRVAMFPGQFDGVGGGMTLRLGSGHSVHLSVLYSASKQERENHAAEDRLRRNKMLLRLPDGAEGDGESEPQYELTPQIKHLCQTLDAFIFVIDSSESKEAITNGRLELNAMIRERKSAPHIPLLVLSCVKDASKPRLPACEIIDLLRLSSISQPWLVIDCITDTLASVDEGIIWLVDQARYK</sequence>
<keyword evidence="1" id="KW-0547">Nucleotide-binding</keyword>
<dbReference type="SUPFAM" id="SSF81383">
    <property type="entry name" value="F-box domain"/>
    <property type="match status" value="1"/>
</dbReference>